<feature type="compositionally biased region" description="Gly residues" evidence="1">
    <location>
        <begin position="58"/>
        <end position="72"/>
    </location>
</feature>
<name>V6SJ90_9FLAO</name>
<comment type="caution">
    <text evidence="2">The sequence shown here is derived from an EMBL/GenBank/DDBJ whole genome shotgun (WGS) entry which is preliminary data.</text>
</comment>
<feature type="compositionally biased region" description="Polar residues" evidence="1">
    <location>
        <begin position="43"/>
        <end position="54"/>
    </location>
</feature>
<evidence type="ECO:0000313" key="2">
    <source>
        <dbReference type="EMBL" id="KGO93844.1"/>
    </source>
</evidence>
<feature type="region of interest" description="Disordered" evidence="1">
    <location>
        <begin position="43"/>
        <end position="72"/>
    </location>
</feature>
<organism evidence="2 3">
    <name type="scientific">Flavobacterium enshiense DK69</name>
    <dbReference type="NCBI Taxonomy" id="1107311"/>
    <lineage>
        <taxon>Bacteria</taxon>
        <taxon>Pseudomonadati</taxon>
        <taxon>Bacteroidota</taxon>
        <taxon>Flavobacteriia</taxon>
        <taxon>Flavobacteriales</taxon>
        <taxon>Flavobacteriaceae</taxon>
        <taxon>Flavobacterium</taxon>
    </lineage>
</organism>
<dbReference type="Proteomes" id="UP000030149">
    <property type="component" value="Unassembled WGS sequence"/>
</dbReference>
<proteinExistence type="predicted"/>
<dbReference type="AlphaFoldDB" id="V6SJ90"/>
<dbReference type="OrthoDB" id="9996377at2"/>
<accession>V6SJ90</accession>
<dbReference type="EMBL" id="JRLZ01000018">
    <property type="protein sequence ID" value="KGO93844.1"/>
    <property type="molecule type" value="Genomic_DNA"/>
</dbReference>
<dbReference type="PATRIC" id="fig|1107311.3.peg.925"/>
<sequence length="72" mass="7263">MKNKKLSLENFASNELSSNQKKAIVGKGDLTAMLGISLGGVSLTTSTVNNSPTTEPGPGDGNTKGNGDGRGV</sequence>
<reference evidence="2 3" key="2">
    <citation type="journal article" date="2015" name="Stand. Genomic Sci.">
        <title>High quality draft genomic sequence of Flavobacterium enshiense DK69(T) and comparison among Flavobacterium genomes.</title>
        <authorList>
            <person name="Zeng Z."/>
            <person name="Chen C."/>
            <person name="Du H."/>
            <person name="Wang G."/>
            <person name="Li M."/>
        </authorList>
    </citation>
    <scope>NUCLEOTIDE SEQUENCE [LARGE SCALE GENOMIC DNA]</scope>
    <source>
        <strain evidence="2 3">DK69</strain>
    </source>
</reference>
<dbReference type="eggNOG" id="ENOG5030ZD9">
    <property type="taxonomic scope" value="Bacteria"/>
</dbReference>
<evidence type="ECO:0000256" key="1">
    <source>
        <dbReference type="SAM" id="MobiDB-lite"/>
    </source>
</evidence>
<reference evidence="3" key="1">
    <citation type="submission" date="2013-09" db="EMBL/GenBank/DDBJ databases">
        <authorList>
            <person name="Zeng Z."/>
            <person name="Chen C."/>
        </authorList>
    </citation>
    <scope>NUCLEOTIDE SEQUENCE [LARGE SCALE GENOMIC DNA]</scope>
    <source>
        <strain evidence="3">DK69</strain>
    </source>
</reference>
<dbReference type="RefSeq" id="WP_023572976.1">
    <property type="nucleotide sequence ID" value="NZ_AVCS01000006.1"/>
</dbReference>
<gene>
    <name evidence="2" type="ORF">Q767_14315</name>
</gene>
<keyword evidence="3" id="KW-1185">Reference proteome</keyword>
<evidence type="ECO:0000313" key="3">
    <source>
        <dbReference type="Proteomes" id="UP000030149"/>
    </source>
</evidence>
<protein>
    <submittedName>
        <fullName evidence="2">Uncharacterized protein</fullName>
    </submittedName>
</protein>